<dbReference type="InterPro" id="IPR001633">
    <property type="entry name" value="EAL_dom"/>
</dbReference>
<feature type="transmembrane region" description="Helical" evidence="1">
    <location>
        <begin position="37"/>
        <end position="60"/>
    </location>
</feature>
<dbReference type="Gene3D" id="3.30.70.270">
    <property type="match status" value="1"/>
</dbReference>
<dbReference type="SUPFAM" id="SSF55073">
    <property type="entry name" value="Nucleotide cyclase"/>
    <property type="match status" value="1"/>
</dbReference>
<dbReference type="PANTHER" id="PTHR44757">
    <property type="entry name" value="DIGUANYLATE CYCLASE DGCP"/>
    <property type="match status" value="1"/>
</dbReference>
<dbReference type="CDD" id="cd01948">
    <property type="entry name" value="EAL"/>
    <property type="match status" value="1"/>
</dbReference>
<dbReference type="InterPro" id="IPR043128">
    <property type="entry name" value="Rev_trsase/Diguanyl_cyclase"/>
</dbReference>
<dbReference type="EMBL" id="JBHSMH010000002">
    <property type="protein sequence ID" value="MFC5467262.1"/>
    <property type="molecule type" value="Genomic_DNA"/>
</dbReference>
<feature type="transmembrane region" description="Helical" evidence="1">
    <location>
        <begin position="181"/>
        <end position="200"/>
    </location>
</feature>
<proteinExistence type="predicted"/>
<dbReference type="SUPFAM" id="SSF141868">
    <property type="entry name" value="EAL domain-like"/>
    <property type="match status" value="1"/>
</dbReference>
<dbReference type="SMART" id="SM00052">
    <property type="entry name" value="EAL"/>
    <property type="match status" value="1"/>
</dbReference>
<dbReference type="InterPro" id="IPR000160">
    <property type="entry name" value="GGDEF_dom"/>
</dbReference>
<keyword evidence="1" id="KW-1133">Transmembrane helix</keyword>
<name>A0ABW0LQL9_9BACL</name>
<keyword evidence="1" id="KW-0812">Transmembrane</keyword>
<dbReference type="RefSeq" id="WP_209751632.1">
    <property type="nucleotide sequence ID" value="NZ_JBHSMH010000002.1"/>
</dbReference>
<organism evidence="4 5">
    <name type="scientific">Cohnella suwonensis</name>
    <dbReference type="NCBI Taxonomy" id="696072"/>
    <lineage>
        <taxon>Bacteria</taxon>
        <taxon>Bacillati</taxon>
        <taxon>Bacillota</taxon>
        <taxon>Bacilli</taxon>
        <taxon>Bacillales</taxon>
        <taxon>Paenibacillaceae</taxon>
        <taxon>Cohnella</taxon>
    </lineage>
</organism>
<feature type="transmembrane region" description="Helical" evidence="1">
    <location>
        <begin position="105"/>
        <end position="125"/>
    </location>
</feature>
<feature type="domain" description="GGDEF" evidence="3">
    <location>
        <begin position="492"/>
        <end position="624"/>
    </location>
</feature>
<evidence type="ECO:0000256" key="1">
    <source>
        <dbReference type="SAM" id="Phobius"/>
    </source>
</evidence>
<keyword evidence="1" id="KW-0472">Membrane</keyword>
<evidence type="ECO:0000259" key="3">
    <source>
        <dbReference type="PROSITE" id="PS50887"/>
    </source>
</evidence>
<dbReference type="Pfam" id="PF00563">
    <property type="entry name" value="EAL"/>
    <property type="match status" value="1"/>
</dbReference>
<reference evidence="5" key="1">
    <citation type="journal article" date="2019" name="Int. J. Syst. Evol. Microbiol.">
        <title>The Global Catalogue of Microorganisms (GCM) 10K type strain sequencing project: providing services to taxonomists for standard genome sequencing and annotation.</title>
        <authorList>
            <consortium name="The Broad Institute Genomics Platform"/>
            <consortium name="The Broad Institute Genome Sequencing Center for Infectious Disease"/>
            <person name="Wu L."/>
            <person name="Ma J."/>
        </authorList>
    </citation>
    <scope>NUCLEOTIDE SEQUENCE [LARGE SCALE GENOMIC DNA]</scope>
    <source>
        <strain evidence="5">CCUG 57113</strain>
    </source>
</reference>
<evidence type="ECO:0000313" key="5">
    <source>
        <dbReference type="Proteomes" id="UP001596105"/>
    </source>
</evidence>
<dbReference type="CDD" id="cd01949">
    <property type="entry name" value="GGDEF"/>
    <property type="match status" value="1"/>
</dbReference>
<dbReference type="PANTHER" id="PTHR44757:SF2">
    <property type="entry name" value="BIOFILM ARCHITECTURE MAINTENANCE PROTEIN MBAA"/>
    <property type="match status" value="1"/>
</dbReference>
<dbReference type="PROSITE" id="PS50883">
    <property type="entry name" value="EAL"/>
    <property type="match status" value="1"/>
</dbReference>
<dbReference type="Proteomes" id="UP001596105">
    <property type="component" value="Unassembled WGS sequence"/>
</dbReference>
<dbReference type="InterPro" id="IPR035919">
    <property type="entry name" value="EAL_sf"/>
</dbReference>
<dbReference type="InterPro" id="IPR052155">
    <property type="entry name" value="Biofilm_reg_signaling"/>
</dbReference>
<evidence type="ECO:0000259" key="2">
    <source>
        <dbReference type="PROSITE" id="PS50883"/>
    </source>
</evidence>
<feature type="transmembrane region" description="Helical" evidence="1">
    <location>
        <begin position="355"/>
        <end position="376"/>
    </location>
</feature>
<dbReference type="Gene3D" id="3.20.20.450">
    <property type="entry name" value="EAL domain"/>
    <property type="match status" value="1"/>
</dbReference>
<evidence type="ECO:0000313" key="4">
    <source>
        <dbReference type="EMBL" id="MFC5467262.1"/>
    </source>
</evidence>
<feature type="transmembrane region" description="Helical" evidence="1">
    <location>
        <begin position="12"/>
        <end position="30"/>
    </location>
</feature>
<accession>A0ABW0LQL9</accession>
<protein>
    <submittedName>
        <fullName evidence="4">EAL domain-containing protein</fullName>
    </submittedName>
</protein>
<dbReference type="SMART" id="SM00267">
    <property type="entry name" value="GGDEF"/>
    <property type="match status" value="1"/>
</dbReference>
<dbReference type="NCBIfam" id="TIGR00254">
    <property type="entry name" value="GGDEF"/>
    <property type="match status" value="1"/>
</dbReference>
<dbReference type="PROSITE" id="PS50887">
    <property type="entry name" value="GGDEF"/>
    <property type="match status" value="1"/>
</dbReference>
<dbReference type="Pfam" id="PF00990">
    <property type="entry name" value="GGDEF"/>
    <property type="match status" value="1"/>
</dbReference>
<keyword evidence="5" id="KW-1185">Reference proteome</keyword>
<dbReference type="InterPro" id="IPR029787">
    <property type="entry name" value="Nucleotide_cyclase"/>
</dbReference>
<gene>
    <name evidence="4" type="ORF">ACFPPD_00925</name>
</gene>
<feature type="transmembrane region" description="Helical" evidence="1">
    <location>
        <begin position="137"/>
        <end position="160"/>
    </location>
</feature>
<sequence>MRPRSILPLWRPRLLMIGGYLLLVLLSFVSEYNAVPWFYGYQIGFGSVFLLVVLLIYGLAWGLPAAVCIYGSLALLGETTWIQTLPQLAFIAVTGLLLRKFPDKLILIACFYWLLAGLPLDYLLYVHETDYQDGLGYLFGLNGALNSLISALAADMILSYSPIRRWLAPGRARSGYAFNRIVLHLTLVATTVPFFIFILINGYQAKDAVMDRARNNLDTQASIVNRDLTAWTETNYRSLRLMGALQLRKLQNDMRINAESMPPTKLVLLDSEGRAVSVVGTDAPLIGETFDWRIGGKVQVRNSTDSLWLPEARYPYSSEMWRYAYLVRESSVGNGNRAVFLMPFSPYMEEPVKSFISYIRLLLLFVAVTMMLTLLLNRLFFRSLTRLAEATTGIPDKVSLDGSLDWPTSDISEIRMLTENFRSVADNLAAIFRQTKSANNQLNLQKEQLALSEKRLFQLAYYDHLTGLPNRLSMKERLTKELEAAASSGWSACLSVLFIDLDRFKHVNDTLGHIVGDDLLCLVSERLSREQSDHTFIARISGDEFVILLNHADPDDAVRTSARIIEQFGSPFLLHGHSLYVTPSIGMATSPHHGRDIDTLMKNADSAMYAAKENGGKGFIVYSEALNGRISKSMWLENNLHQALIDNKFELYYQMKIDSVTGVIAGMEALVRWRHPERGFIPPSEFIPVAEETGLIIPLGDWILRTACEQNVKWHKAGHSPLRIAVNLSARQFHNPRLVETICDILAETGMPSRYLELEITEGYLLKNEDYVVGVLQHLRELGVYISIDDFGTGYSSLSQLKRFPVQAVKIDKSFIQGMDSDSSNDSIVKAVIQLAHSMNLKVVAEGVETTAEEGLLRRYGCDEFQGYLFGRPMPAAAFEACLAGMPIIEPGR</sequence>
<comment type="caution">
    <text evidence="4">The sequence shown here is derived from an EMBL/GenBank/DDBJ whole genome shotgun (WGS) entry which is preliminary data.</text>
</comment>
<feature type="domain" description="EAL" evidence="2">
    <location>
        <begin position="633"/>
        <end position="887"/>
    </location>
</feature>